<dbReference type="GO" id="GO:0006887">
    <property type="term" value="P:exocytosis"/>
    <property type="evidence" value="ECO:0007669"/>
    <property type="project" value="TreeGrafter"/>
</dbReference>
<evidence type="ECO:0000256" key="2">
    <source>
        <dbReference type="ARBA" id="ARBA00009063"/>
    </source>
</evidence>
<reference evidence="9 10" key="1">
    <citation type="journal article" date="2020" name="ISME J.">
        <title>Uncovering the hidden diversity of litter-decomposition mechanisms in mushroom-forming fungi.</title>
        <authorList>
            <person name="Floudas D."/>
            <person name="Bentzer J."/>
            <person name="Ahren D."/>
            <person name="Johansson T."/>
            <person name="Persson P."/>
            <person name="Tunlid A."/>
        </authorList>
    </citation>
    <scope>NUCLEOTIDE SEQUENCE [LARGE SCALE GENOMIC DNA]</scope>
    <source>
        <strain evidence="9 10">CBS 291.85</strain>
    </source>
</reference>
<evidence type="ECO:0000256" key="5">
    <source>
        <dbReference type="ARBA" id="ARBA00023136"/>
    </source>
</evidence>
<gene>
    <name evidence="9" type="ORF">D9758_010396</name>
</gene>
<keyword evidence="3 7" id="KW-0812">Transmembrane</keyword>
<protein>
    <recommendedName>
        <fullName evidence="8">t-SNARE coiled-coil homology domain-containing protein</fullName>
    </recommendedName>
</protein>
<dbReference type="SUPFAM" id="SSF47661">
    <property type="entry name" value="t-snare proteins"/>
    <property type="match status" value="1"/>
</dbReference>
<keyword evidence="10" id="KW-1185">Reference proteome</keyword>
<keyword evidence="4 7" id="KW-1133">Transmembrane helix</keyword>
<dbReference type="GO" id="GO:0012505">
    <property type="term" value="C:endomembrane system"/>
    <property type="evidence" value="ECO:0007669"/>
    <property type="project" value="TreeGrafter"/>
</dbReference>
<dbReference type="InterPro" id="IPR000727">
    <property type="entry name" value="T_SNARE_dom"/>
</dbReference>
<accession>A0A8H5D0Y7</accession>
<dbReference type="GO" id="GO:0048278">
    <property type="term" value="P:vesicle docking"/>
    <property type="evidence" value="ECO:0007669"/>
    <property type="project" value="TreeGrafter"/>
</dbReference>
<dbReference type="PANTHER" id="PTHR19957:SF307">
    <property type="entry name" value="PROTEIN SSO1-RELATED"/>
    <property type="match status" value="1"/>
</dbReference>
<evidence type="ECO:0000256" key="3">
    <source>
        <dbReference type="ARBA" id="ARBA00022692"/>
    </source>
</evidence>
<dbReference type="SMART" id="SM00397">
    <property type="entry name" value="t_SNARE"/>
    <property type="match status" value="1"/>
</dbReference>
<dbReference type="GO" id="GO:0005484">
    <property type="term" value="F:SNAP receptor activity"/>
    <property type="evidence" value="ECO:0007669"/>
    <property type="project" value="TreeGrafter"/>
</dbReference>
<feature type="transmembrane region" description="Helical" evidence="7">
    <location>
        <begin position="289"/>
        <end position="311"/>
    </location>
</feature>
<dbReference type="PROSITE" id="PS50192">
    <property type="entry name" value="T_SNARE"/>
    <property type="match status" value="1"/>
</dbReference>
<dbReference type="Pfam" id="PF00804">
    <property type="entry name" value="Syntaxin"/>
    <property type="match status" value="1"/>
</dbReference>
<organism evidence="9 10">
    <name type="scientific">Tetrapyrgos nigripes</name>
    <dbReference type="NCBI Taxonomy" id="182062"/>
    <lineage>
        <taxon>Eukaryota</taxon>
        <taxon>Fungi</taxon>
        <taxon>Dikarya</taxon>
        <taxon>Basidiomycota</taxon>
        <taxon>Agaricomycotina</taxon>
        <taxon>Agaricomycetes</taxon>
        <taxon>Agaricomycetidae</taxon>
        <taxon>Agaricales</taxon>
        <taxon>Marasmiineae</taxon>
        <taxon>Marasmiaceae</taxon>
        <taxon>Tetrapyrgos</taxon>
    </lineage>
</organism>
<dbReference type="Gene3D" id="1.20.58.70">
    <property type="match status" value="1"/>
</dbReference>
<dbReference type="PANTHER" id="PTHR19957">
    <property type="entry name" value="SYNTAXIN"/>
    <property type="match status" value="1"/>
</dbReference>
<dbReference type="InterPro" id="IPR010989">
    <property type="entry name" value="SNARE"/>
</dbReference>
<dbReference type="GO" id="GO:0005886">
    <property type="term" value="C:plasma membrane"/>
    <property type="evidence" value="ECO:0007669"/>
    <property type="project" value="TreeGrafter"/>
</dbReference>
<keyword evidence="5 7" id="KW-0472">Membrane</keyword>
<comment type="caution">
    <text evidence="9">The sequence shown here is derived from an EMBL/GenBank/DDBJ whole genome shotgun (WGS) entry which is preliminary data.</text>
</comment>
<dbReference type="EMBL" id="JAACJM010000073">
    <property type="protein sequence ID" value="KAF5350738.1"/>
    <property type="molecule type" value="Genomic_DNA"/>
</dbReference>
<dbReference type="CDD" id="cd15849">
    <property type="entry name" value="SNARE_Sso1"/>
    <property type="match status" value="1"/>
</dbReference>
<evidence type="ECO:0000256" key="6">
    <source>
        <dbReference type="SAM" id="MobiDB-lite"/>
    </source>
</evidence>
<dbReference type="GO" id="GO:0000149">
    <property type="term" value="F:SNARE binding"/>
    <property type="evidence" value="ECO:0007669"/>
    <property type="project" value="TreeGrafter"/>
</dbReference>
<feature type="compositionally biased region" description="Basic and acidic residues" evidence="6">
    <location>
        <begin position="1"/>
        <end position="23"/>
    </location>
</feature>
<evidence type="ECO:0000256" key="1">
    <source>
        <dbReference type="ARBA" id="ARBA00004211"/>
    </source>
</evidence>
<comment type="similarity">
    <text evidence="2">Belongs to the syntaxin family.</text>
</comment>
<evidence type="ECO:0000313" key="9">
    <source>
        <dbReference type="EMBL" id="KAF5350738.1"/>
    </source>
</evidence>
<comment type="subcellular location">
    <subcellularLocation>
        <location evidence="1">Membrane</location>
        <topology evidence="1">Single-pass type IV membrane protein</topology>
    </subcellularLocation>
</comment>
<name>A0A8H5D0Y7_9AGAR</name>
<dbReference type="GO" id="GO:0006906">
    <property type="term" value="P:vesicle fusion"/>
    <property type="evidence" value="ECO:0007669"/>
    <property type="project" value="TreeGrafter"/>
</dbReference>
<dbReference type="Pfam" id="PF05739">
    <property type="entry name" value="SNARE"/>
    <property type="match status" value="1"/>
</dbReference>
<dbReference type="GO" id="GO:0031201">
    <property type="term" value="C:SNARE complex"/>
    <property type="evidence" value="ECO:0007669"/>
    <property type="project" value="TreeGrafter"/>
</dbReference>
<dbReference type="AlphaFoldDB" id="A0A8H5D0Y7"/>
<proteinExistence type="inferred from homology"/>
<sequence length="312" mass="35440">MIQRDRLTRKPPPREHEDTHEMEQVGDGARNGVISSAPTSMQDFLVEITSLQSSISELKSNIRTISTYHSRSFQFNIRDEQTEGNGPSSAPDKTIAETRALMSTIKRRIQYLGDAIKTLAQNGIITKADADSRWDHLNNIRYKFMEAIQEYQGVEQEFNARSRDTVARQYKIVRPEATPEEVKEVISGNVNGQQIFAEATLASSSRYAETRAAYREVQECQEDIIKVERTIAELVQLYRDMAYLIEEQDVPITEAENHAIEVEENVVKGKEQTEKAVNSAHRARRMRIILFWLFVLVLLVVGLAVGLSVGLK</sequence>
<evidence type="ECO:0000256" key="7">
    <source>
        <dbReference type="SAM" id="Phobius"/>
    </source>
</evidence>
<dbReference type="InterPro" id="IPR045242">
    <property type="entry name" value="Syntaxin"/>
</dbReference>
<evidence type="ECO:0000313" key="10">
    <source>
        <dbReference type="Proteomes" id="UP000559256"/>
    </source>
</evidence>
<evidence type="ECO:0000259" key="8">
    <source>
        <dbReference type="PROSITE" id="PS50192"/>
    </source>
</evidence>
<dbReference type="GO" id="GO:0006886">
    <property type="term" value="P:intracellular protein transport"/>
    <property type="evidence" value="ECO:0007669"/>
    <property type="project" value="TreeGrafter"/>
</dbReference>
<evidence type="ECO:0000256" key="4">
    <source>
        <dbReference type="ARBA" id="ARBA00022989"/>
    </source>
</evidence>
<dbReference type="OrthoDB" id="10255013at2759"/>
<dbReference type="InterPro" id="IPR006011">
    <property type="entry name" value="Syntaxin_N"/>
</dbReference>
<dbReference type="Proteomes" id="UP000559256">
    <property type="component" value="Unassembled WGS sequence"/>
</dbReference>
<feature type="domain" description="T-SNARE coiled-coil homology" evidence="8">
    <location>
        <begin position="214"/>
        <end position="276"/>
    </location>
</feature>
<feature type="region of interest" description="Disordered" evidence="6">
    <location>
        <begin position="1"/>
        <end position="34"/>
    </location>
</feature>